<comment type="subcellular location">
    <subcellularLocation>
        <location evidence="1">Membrane</location>
        <topology evidence="1">Multi-pass membrane protein</topology>
    </subcellularLocation>
</comment>
<keyword evidence="4" id="KW-0309">Germination</keyword>
<dbReference type="NCBIfam" id="TIGR00912">
    <property type="entry name" value="2A0309"/>
    <property type="match status" value="1"/>
</dbReference>
<feature type="transmembrane region" description="Helical" evidence="8">
    <location>
        <begin position="133"/>
        <end position="151"/>
    </location>
</feature>
<feature type="transmembrane region" description="Helical" evidence="8">
    <location>
        <begin position="29"/>
        <end position="48"/>
    </location>
</feature>
<dbReference type="InterPro" id="IPR004761">
    <property type="entry name" value="Spore_GerAB"/>
</dbReference>
<name>A0ABS1J7Q6_9BACL</name>
<reference evidence="9 10" key="1">
    <citation type="submission" date="2021-01" db="EMBL/GenBank/DDBJ databases">
        <title>Tumebacillus sp. strain ITR2 16S ribosomal RNA gene Genome sequencing and assembly.</title>
        <authorList>
            <person name="Kang M."/>
        </authorList>
    </citation>
    <scope>NUCLEOTIDE SEQUENCE [LARGE SCALE GENOMIC DNA]</scope>
    <source>
        <strain evidence="9 10">ITR2</strain>
    </source>
</reference>
<keyword evidence="5 8" id="KW-0812">Transmembrane</keyword>
<feature type="transmembrane region" description="Helical" evidence="8">
    <location>
        <begin position="322"/>
        <end position="345"/>
    </location>
</feature>
<evidence type="ECO:0000313" key="10">
    <source>
        <dbReference type="Proteomes" id="UP000602284"/>
    </source>
</evidence>
<dbReference type="Proteomes" id="UP000602284">
    <property type="component" value="Unassembled WGS sequence"/>
</dbReference>
<comment type="caution">
    <text evidence="9">The sequence shown here is derived from an EMBL/GenBank/DDBJ whole genome shotgun (WGS) entry which is preliminary data.</text>
</comment>
<evidence type="ECO:0000313" key="9">
    <source>
        <dbReference type="EMBL" id="MBL0386311.1"/>
    </source>
</evidence>
<feature type="transmembrane region" description="Helical" evidence="8">
    <location>
        <begin position="171"/>
        <end position="192"/>
    </location>
</feature>
<gene>
    <name evidence="9" type="ORF">JJB07_06540</name>
</gene>
<keyword evidence="10" id="KW-1185">Reference proteome</keyword>
<keyword evidence="3" id="KW-0813">Transport</keyword>
<dbReference type="Pfam" id="PF03845">
    <property type="entry name" value="Spore_permease"/>
    <property type="match status" value="1"/>
</dbReference>
<evidence type="ECO:0000256" key="7">
    <source>
        <dbReference type="ARBA" id="ARBA00023136"/>
    </source>
</evidence>
<comment type="similarity">
    <text evidence="2">Belongs to the amino acid-polyamine-organocation (APC) superfamily. Spore germination protein (SGP) (TC 2.A.3.9) family.</text>
</comment>
<proteinExistence type="inferred from homology"/>
<dbReference type="PANTHER" id="PTHR34975">
    <property type="entry name" value="SPORE GERMINATION PROTEIN A2"/>
    <property type="match status" value="1"/>
</dbReference>
<feature type="transmembrane region" description="Helical" evidence="8">
    <location>
        <begin position="60"/>
        <end position="85"/>
    </location>
</feature>
<evidence type="ECO:0000256" key="5">
    <source>
        <dbReference type="ARBA" id="ARBA00022692"/>
    </source>
</evidence>
<organism evidence="9 10">
    <name type="scientific">Tumebacillus amylolyticus</name>
    <dbReference type="NCBI Taxonomy" id="2801339"/>
    <lineage>
        <taxon>Bacteria</taxon>
        <taxon>Bacillati</taxon>
        <taxon>Bacillota</taxon>
        <taxon>Bacilli</taxon>
        <taxon>Bacillales</taxon>
        <taxon>Alicyclobacillaceae</taxon>
        <taxon>Tumebacillus</taxon>
    </lineage>
</organism>
<evidence type="ECO:0000256" key="1">
    <source>
        <dbReference type="ARBA" id="ARBA00004141"/>
    </source>
</evidence>
<evidence type="ECO:0000256" key="8">
    <source>
        <dbReference type="SAM" id="Phobius"/>
    </source>
</evidence>
<feature type="transmembrane region" description="Helical" evidence="8">
    <location>
        <begin position="105"/>
        <end position="121"/>
    </location>
</feature>
<accession>A0ABS1J7Q6</accession>
<evidence type="ECO:0000256" key="6">
    <source>
        <dbReference type="ARBA" id="ARBA00022989"/>
    </source>
</evidence>
<sequence length="357" mass="39807">MMITMIVLGTTILFVPGLSIHLGGRDAWLAPLASGLVGLFIVMTLLKLSKWFPGQTPIQYFQVLFGKWLGLAIGLYLISVLLRQFATMIRELTDFTTTVTLTRTPPEYILILMLAVVYYGVRQGLEVVARVTQLVVIIELIQLVFSVVSLSTKDIDLDHLTPLFENGPLPFLRSSMFIVSWFGELLIVGFLLPSVRLKQGAKKAGIYGIGAVTVLLILANVYTLGVFGEVIASRLQYGLYEVARYISIANFLERLDPIVMGVWILLIYCKLAIFCYAVSIAVSQLFSLPDYRSVVGLVCLVGAVMSEHMYRHQADMMHFLEVIYPPYALLMALVGLPFLLFLGFLRKGKRKEAPSRA</sequence>
<feature type="transmembrane region" description="Helical" evidence="8">
    <location>
        <begin position="294"/>
        <end position="310"/>
    </location>
</feature>
<feature type="transmembrane region" description="Helical" evidence="8">
    <location>
        <begin position="260"/>
        <end position="282"/>
    </location>
</feature>
<protein>
    <submittedName>
        <fullName evidence="9">Endospore germination permease</fullName>
    </submittedName>
</protein>
<dbReference type="PANTHER" id="PTHR34975:SF2">
    <property type="entry name" value="SPORE GERMINATION PROTEIN A2"/>
    <property type="match status" value="1"/>
</dbReference>
<feature type="transmembrane region" description="Helical" evidence="8">
    <location>
        <begin position="204"/>
        <end position="227"/>
    </location>
</feature>
<dbReference type="Gene3D" id="1.20.1740.10">
    <property type="entry name" value="Amino acid/polyamine transporter I"/>
    <property type="match status" value="1"/>
</dbReference>
<keyword evidence="6 8" id="KW-1133">Transmembrane helix</keyword>
<evidence type="ECO:0000256" key="4">
    <source>
        <dbReference type="ARBA" id="ARBA00022544"/>
    </source>
</evidence>
<dbReference type="EMBL" id="JAEQNB010000001">
    <property type="protein sequence ID" value="MBL0386311.1"/>
    <property type="molecule type" value="Genomic_DNA"/>
</dbReference>
<evidence type="ECO:0000256" key="2">
    <source>
        <dbReference type="ARBA" id="ARBA00007998"/>
    </source>
</evidence>
<evidence type="ECO:0000256" key="3">
    <source>
        <dbReference type="ARBA" id="ARBA00022448"/>
    </source>
</evidence>
<keyword evidence="7 8" id="KW-0472">Membrane</keyword>